<evidence type="ECO:0000256" key="1">
    <source>
        <dbReference type="SAM" id="Phobius"/>
    </source>
</evidence>
<geneLocation type="plasmid" evidence="3 4">
    <name>pLokhon02</name>
</geneLocation>
<organism evidence="3 4">
    <name type="scientific">Limimaricola hongkongensis DSM 17492</name>
    <dbReference type="NCBI Taxonomy" id="1122180"/>
    <lineage>
        <taxon>Bacteria</taxon>
        <taxon>Pseudomonadati</taxon>
        <taxon>Pseudomonadota</taxon>
        <taxon>Alphaproteobacteria</taxon>
        <taxon>Rhodobacterales</taxon>
        <taxon>Paracoccaceae</taxon>
        <taxon>Limimaricola</taxon>
    </lineage>
</organism>
<dbReference type="AlphaFoldDB" id="A0A017H712"/>
<dbReference type="InterPro" id="IPR002656">
    <property type="entry name" value="Acyl_transf_3_dom"/>
</dbReference>
<feature type="transmembrane region" description="Helical" evidence="1">
    <location>
        <begin position="285"/>
        <end position="307"/>
    </location>
</feature>
<dbReference type="PANTHER" id="PTHR23028:SF131">
    <property type="entry name" value="BLR2367 PROTEIN"/>
    <property type="match status" value="1"/>
</dbReference>
<dbReference type="eggNOG" id="COG1835">
    <property type="taxonomic scope" value="Bacteria"/>
</dbReference>
<dbReference type="Pfam" id="PF01757">
    <property type="entry name" value="Acyl_transf_3"/>
    <property type="match status" value="1"/>
</dbReference>
<name>A0A017H712_9RHOB</name>
<feature type="transmembrane region" description="Helical" evidence="1">
    <location>
        <begin position="90"/>
        <end position="107"/>
    </location>
</feature>
<dbReference type="PANTHER" id="PTHR23028">
    <property type="entry name" value="ACETYLTRANSFERASE"/>
    <property type="match status" value="1"/>
</dbReference>
<feature type="transmembrane region" description="Helical" evidence="1">
    <location>
        <begin position="252"/>
        <end position="278"/>
    </location>
</feature>
<feature type="transmembrane region" description="Helical" evidence="1">
    <location>
        <begin position="220"/>
        <end position="240"/>
    </location>
</feature>
<dbReference type="EMBL" id="APGJ01000010">
    <property type="protein sequence ID" value="EYD70337.1"/>
    <property type="molecule type" value="Genomic_DNA"/>
</dbReference>
<dbReference type="GO" id="GO:0016747">
    <property type="term" value="F:acyltransferase activity, transferring groups other than amino-acyl groups"/>
    <property type="evidence" value="ECO:0007669"/>
    <property type="project" value="InterPro"/>
</dbReference>
<protein>
    <recommendedName>
        <fullName evidence="2">Acyltransferase 3 domain-containing protein</fullName>
    </recommendedName>
</protein>
<keyword evidence="1" id="KW-0812">Transmembrane</keyword>
<dbReference type="GO" id="GO:0000271">
    <property type="term" value="P:polysaccharide biosynthetic process"/>
    <property type="evidence" value="ECO:0007669"/>
    <property type="project" value="TreeGrafter"/>
</dbReference>
<feature type="transmembrane region" description="Helical" evidence="1">
    <location>
        <begin position="54"/>
        <end position="70"/>
    </location>
</feature>
<evidence type="ECO:0000313" key="3">
    <source>
        <dbReference type="EMBL" id="EYD70337.1"/>
    </source>
</evidence>
<accession>A0A017H712</accession>
<dbReference type="RefSeq" id="WP_017929816.1">
    <property type="nucleotide sequence ID" value="NZ_CM002676.1"/>
</dbReference>
<dbReference type="PATRIC" id="fig|1122180.6.peg.94"/>
<proteinExistence type="predicted"/>
<dbReference type="GO" id="GO:0016020">
    <property type="term" value="C:membrane"/>
    <property type="evidence" value="ECO:0007669"/>
    <property type="project" value="TreeGrafter"/>
</dbReference>
<reference evidence="3 4" key="1">
    <citation type="submission" date="2013-03" db="EMBL/GenBank/DDBJ databases">
        <authorList>
            <person name="Fiebig A."/>
            <person name="Goeker M."/>
            <person name="Klenk H.-P.P."/>
        </authorList>
    </citation>
    <scope>NUCLEOTIDE SEQUENCE [LARGE SCALE GENOMIC DNA]</scope>
    <source>
        <strain evidence="3 4">DSM 17492</strain>
        <plasmid evidence="3 4">pLokhon02</plasmid>
    </source>
</reference>
<keyword evidence="3" id="KW-0614">Plasmid</keyword>
<dbReference type="InterPro" id="IPR050879">
    <property type="entry name" value="Acyltransferase_3"/>
</dbReference>
<comment type="caution">
    <text evidence="3">The sequence shown here is derived from an EMBL/GenBank/DDBJ whole genome shotgun (WGS) entry which is preliminary data.</text>
</comment>
<keyword evidence="4" id="KW-1185">Reference proteome</keyword>
<feature type="transmembrane region" description="Helical" evidence="1">
    <location>
        <begin position="145"/>
        <end position="164"/>
    </location>
</feature>
<dbReference type="OrthoDB" id="9796461at2"/>
<feature type="domain" description="Acyltransferase 3" evidence="2">
    <location>
        <begin position="16"/>
        <end position="338"/>
    </location>
</feature>
<dbReference type="Proteomes" id="UP000025047">
    <property type="component" value="Plasmid pLokhon02"/>
</dbReference>
<feature type="transmembrane region" description="Helical" evidence="1">
    <location>
        <begin position="170"/>
        <end position="200"/>
    </location>
</feature>
<feature type="transmembrane region" description="Helical" evidence="1">
    <location>
        <begin position="12"/>
        <end position="34"/>
    </location>
</feature>
<evidence type="ECO:0000313" key="4">
    <source>
        <dbReference type="Proteomes" id="UP000025047"/>
    </source>
</evidence>
<evidence type="ECO:0000259" key="2">
    <source>
        <dbReference type="Pfam" id="PF01757"/>
    </source>
</evidence>
<gene>
    <name evidence="3" type="ORF">Lokhon_00091</name>
</gene>
<sequence length="375" mass="40682">MTAAPDPAAPGRISLGVHGARGLLAFGVLVYHVVNSGLPSWGLPPLVEEGLRSLKYGVEIFFAISGYVMARSMQRARSPGRFLLNRATRIFPVLWTAVLVVVLLSLISQSRAPAALDPASLVLLTLANLMALPGVFDLPLFLPPAWTLSFEFAFYLLCFAYLALRQRWPGIGWALPLVVVGAVFALHHPRALFFMCGLLVGSGRLPGGPVTAALSRAPGLMLLVFLGVWQAAALPAAPFFEPVWSWSEPRLFVLAALAFAAATLSLNGIAAGQGWFAARFLQSRAMIWLGTISYSLYLWHPVVLAIVKAAMREAGLPAMLGDWSQLVFFGIAAPISLLLGHLSQVWLERRLTERLRRGMTAPPRVPPYARETVVK</sequence>
<dbReference type="HOGENOM" id="CLU_789088_0_0_5"/>
<keyword evidence="1" id="KW-0472">Membrane</keyword>
<feature type="transmembrane region" description="Helical" evidence="1">
    <location>
        <begin position="327"/>
        <end position="347"/>
    </location>
</feature>
<keyword evidence="1" id="KW-1133">Transmembrane helix</keyword>